<accession>A0ABX2G367</accession>
<evidence type="ECO:0008006" key="5">
    <source>
        <dbReference type="Google" id="ProtNLM"/>
    </source>
</evidence>
<dbReference type="PANTHER" id="PTHR36681:SF3">
    <property type="entry name" value="NUCLEAR GTPASE, GERMINAL CENTER-ASSOCIATED, TANDEM DUPLICATE 3"/>
    <property type="match status" value="1"/>
</dbReference>
<sequence>MNSPLCDPVGRARASLQSLEAWMQVRVQPVAVEQCPAEWQRWQTELQSMRAALDHPQSVRIAMVGTTGAGKSTFLNALLGQQVLPVGVMAPVTAFVTLVRYHEAPSYRIEVVFASRAEWEEDIDRFIRAAEPGEDESDAEGVMKRMLNAMRKRIEAVLSLRLPDDEPWPDLRSLTLPAAVEQVLSGPGREVRTFDDPKEMQAHLKTFIRGDGALWPLVRQVTIVGPYECLRGGIELVDLPGTNDPNEARVEVTREFLRSAPFVWLMFPMVRGLTQDIQTLLHKEKLLRTLVLSGSYQALSLIGTKADDIDTAVAEQFGLPEDCELAELIQAYQQHAITNARKQLEDMVADLVGVGEYAETAQQMYALARNAPIFTVSSAAYNKINKIVPGRKDYGLEHSDETGIPDVLQQLRTLSDEVGQGLTGRTVHKRVEHLRDEMALFFRSRAAQGSPAVILARAALQQEVDRLVDLSQKALGLAQAQLDERRNTFIGRMQPLFRDSVRGVHRICLSWQQIHWATLRGIVEGHGIYKSPSSGRLHDFNSELTDPLVDHLPVAWEHYFTTELGSIRDELALRLTQAAEEFSYRAGKLAESSGGKSVTLVEQQLNAFRERVKFEKHESARRVTAEVGERRRELAYGMAGVAREHMRPAYMQASHETGLGMKRRILDYLTSAAKQTTPIIFQTIQQDLTEALGELESLISRLFEELAAATQEQAGLVAQNVTLDLDDAAVAPEIRQILDSVPALN</sequence>
<gene>
    <name evidence="3" type="ORF">HNQ01_002492</name>
</gene>
<name>A0ABX2G367_9BURK</name>
<dbReference type="EMBL" id="JABSNM010000010">
    <property type="protein sequence ID" value="NRT56745.1"/>
    <property type="molecule type" value="Genomic_DNA"/>
</dbReference>
<dbReference type="InterPro" id="IPR045063">
    <property type="entry name" value="Dynamin_N"/>
</dbReference>
<dbReference type="InterPro" id="IPR027417">
    <property type="entry name" value="P-loop_NTPase"/>
</dbReference>
<dbReference type="SUPFAM" id="SSF52540">
    <property type="entry name" value="P-loop containing nucleoside triphosphate hydrolases"/>
    <property type="match status" value="1"/>
</dbReference>
<evidence type="ECO:0000259" key="1">
    <source>
        <dbReference type="Pfam" id="PF00350"/>
    </source>
</evidence>
<keyword evidence="4" id="KW-1185">Reference proteome</keyword>
<dbReference type="Proteomes" id="UP001516061">
    <property type="component" value="Unassembled WGS sequence"/>
</dbReference>
<evidence type="ECO:0000259" key="2">
    <source>
        <dbReference type="Pfam" id="PF24564"/>
    </source>
</evidence>
<dbReference type="Pfam" id="PF00350">
    <property type="entry name" value="Dynamin_N"/>
    <property type="match status" value="1"/>
</dbReference>
<evidence type="ECO:0000313" key="3">
    <source>
        <dbReference type="EMBL" id="NRT56745.1"/>
    </source>
</evidence>
<reference evidence="3 4" key="1">
    <citation type="submission" date="2020-05" db="EMBL/GenBank/DDBJ databases">
        <title>Genomic Encyclopedia of Type Strains, Phase IV (KMG-V): Genome sequencing to study the core and pangenomes of soil and plant-associated prokaryotes.</title>
        <authorList>
            <person name="Whitman W."/>
        </authorList>
    </citation>
    <scope>NUCLEOTIDE SEQUENCE [LARGE SCALE GENOMIC DNA]</scope>
    <source>
        <strain evidence="3 4">C29</strain>
    </source>
</reference>
<dbReference type="Pfam" id="PF24564">
    <property type="entry name" value="DUF7605"/>
    <property type="match status" value="1"/>
</dbReference>
<dbReference type="PANTHER" id="PTHR36681">
    <property type="entry name" value="NUCLEAR GTPASE, GERMINAL CENTER-ASSOCIATED, TANDEM DUPLICATE 3"/>
    <property type="match status" value="1"/>
</dbReference>
<protein>
    <recommendedName>
        <fullName evidence="5">Dynamin family protein</fullName>
    </recommendedName>
</protein>
<dbReference type="InterPro" id="IPR056024">
    <property type="entry name" value="DUF7605"/>
</dbReference>
<comment type="caution">
    <text evidence="3">The sequence shown here is derived from an EMBL/GenBank/DDBJ whole genome shotgun (WGS) entry which is preliminary data.</text>
</comment>
<dbReference type="RefSeq" id="WP_173805755.1">
    <property type="nucleotide sequence ID" value="NZ_JABSNM010000010.1"/>
</dbReference>
<feature type="domain" description="Dynamin N-terminal" evidence="1">
    <location>
        <begin position="61"/>
        <end position="281"/>
    </location>
</feature>
<evidence type="ECO:0000313" key="4">
    <source>
        <dbReference type="Proteomes" id="UP001516061"/>
    </source>
</evidence>
<proteinExistence type="predicted"/>
<organism evidence="3 4">
    <name type="scientific">Sphaerotilus uruguayifluvii</name>
    <dbReference type="NCBI Taxonomy" id="2735897"/>
    <lineage>
        <taxon>Bacteria</taxon>
        <taxon>Pseudomonadati</taxon>
        <taxon>Pseudomonadota</taxon>
        <taxon>Betaproteobacteria</taxon>
        <taxon>Burkholderiales</taxon>
        <taxon>Sphaerotilaceae</taxon>
        <taxon>Sphaerotilus</taxon>
    </lineage>
</organism>
<feature type="domain" description="DUF7605" evidence="2">
    <location>
        <begin position="505"/>
        <end position="675"/>
    </location>
</feature>
<dbReference type="Gene3D" id="3.40.50.300">
    <property type="entry name" value="P-loop containing nucleotide triphosphate hydrolases"/>
    <property type="match status" value="1"/>
</dbReference>